<evidence type="ECO:0000259" key="2">
    <source>
        <dbReference type="Pfam" id="PF01370"/>
    </source>
</evidence>
<evidence type="ECO:0000313" key="3">
    <source>
        <dbReference type="EMBL" id="XBH03183.1"/>
    </source>
</evidence>
<dbReference type="Gene3D" id="3.90.25.10">
    <property type="entry name" value="UDP-galactose 4-epimerase, domain 1"/>
    <property type="match status" value="1"/>
</dbReference>
<dbReference type="Pfam" id="PF01370">
    <property type="entry name" value="Epimerase"/>
    <property type="match status" value="1"/>
</dbReference>
<dbReference type="InterPro" id="IPR036291">
    <property type="entry name" value="NAD(P)-bd_dom_sf"/>
</dbReference>
<dbReference type="AlphaFoldDB" id="A0AAU7CDJ9"/>
<accession>A0AAU7CDJ9</accession>
<gene>
    <name evidence="3" type="ORF">V5E97_33485</name>
</gene>
<dbReference type="EMBL" id="CP155447">
    <property type="protein sequence ID" value="XBH03183.1"/>
    <property type="molecule type" value="Genomic_DNA"/>
</dbReference>
<evidence type="ECO:0000256" key="1">
    <source>
        <dbReference type="ARBA" id="ARBA00007637"/>
    </source>
</evidence>
<proteinExistence type="inferred from homology"/>
<dbReference type="PANTHER" id="PTHR43000">
    <property type="entry name" value="DTDP-D-GLUCOSE 4,6-DEHYDRATASE-RELATED"/>
    <property type="match status" value="1"/>
</dbReference>
<dbReference type="RefSeq" id="WP_406695920.1">
    <property type="nucleotide sequence ID" value="NZ_CP155447.1"/>
</dbReference>
<sequence length="332" mass="36653">MTTTLKGRTILVTGGAGLIGSHIVDQLIDEGAGEIRVLDNMVRGSESNLAPARARREIKFIQGDVRDREKVAQAVAGCDYVFHQAAIRITLCAEQPRDCMDILVMGAFNVFEAAIASGVKKIVYASSASVYGAAEVFPTDERHHPYHNRTLYGAAKLMNEGIAHSFHDMYGFPSVGLRYFNVYGPRMDVTGAYTEVFIRWLDCIEQGKAPQVHGDGSASMDFVFAEDIARANLLAMKSDRVDDVYNVASGTETTLLGLLQAMHNATGRRALAAEHHPARKVNPVPRRLADTTRARRELGFSTQVSLEEGLRRLVAWRRQMMPQLEEVAKCSR</sequence>
<organism evidence="3">
    <name type="scientific">Singulisphaera sp. Ch08</name>
    <dbReference type="NCBI Taxonomy" id="3120278"/>
    <lineage>
        <taxon>Bacteria</taxon>
        <taxon>Pseudomonadati</taxon>
        <taxon>Planctomycetota</taxon>
        <taxon>Planctomycetia</taxon>
        <taxon>Isosphaerales</taxon>
        <taxon>Isosphaeraceae</taxon>
        <taxon>Singulisphaera</taxon>
    </lineage>
</organism>
<protein>
    <submittedName>
        <fullName evidence="3">SDR family NAD(P)-dependent oxidoreductase</fullName>
    </submittedName>
</protein>
<dbReference type="SUPFAM" id="SSF51735">
    <property type="entry name" value="NAD(P)-binding Rossmann-fold domains"/>
    <property type="match status" value="1"/>
</dbReference>
<feature type="domain" description="NAD-dependent epimerase/dehydratase" evidence="2">
    <location>
        <begin position="10"/>
        <end position="248"/>
    </location>
</feature>
<name>A0AAU7CDJ9_9BACT</name>
<dbReference type="InterPro" id="IPR001509">
    <property type="entry name" value="Epimerase_deHydtase"/>
</dbReference>
<comment type="similarity">
    <text evidence="1">Belongs to the NAD(P)-dependent epimerase/dehydratase family.</text>
</comment>
<reference evidence="3" key="1">
    <citation type="submission" date="2024-05" db="EMBL/GenBank/DDBJ databases">
        <title>Planctomycetes of the genus Singulisphaera possess chitinolytic capabilities.</title>
        <authorList>
            <person name="Ivanova A."/>
        </authorList>
    </citation>
    <scope>NUCLEOTIDE SEQUENCE</scope>
    <source>
        <strain evidence="3">Ch08T</strain>
    </source>
</reference>
<dbReference type="Gene3D" id="3.40.50.720">
    <property type="entry name" value="NAD(P)-binding Rossmann-like Domain"/>
    <property type="match status" value="1"/>
</dbReference>